<dbReference type="PANTHER" id="PTHR30531">
    <property type="entry name" value="FLAGELLAR BIOSYNTHETIC PROTEIN FLHB"/>
    <property type="match status" value="1"/>
</dbReference>
<dbReference type="RefSeq" id="WP_270898021.1">
    <property type="nucleotide sequence ID" value="NZ_JBHSPF010000018.1"/>
</dbReference>
<name>A0ABW0U6V5_9BACI</name>
<dbReference type="Gene3D" id="3.40.1690.10">
    <property type="entry name" value="secretion proteins EscU"/>
    <property type="match status" value="1"/>
</dbReference>
<dbReference type="InterPro" id="IPR006135">
    <property type="entry name" value="T3SS_substrate_exporter"/>
</dbReference>
<feature type="compositionally biased region" description="Basic and acidic residues" evidence="1">
    <location>
        <begin position="105"/>
        <end position="115"/>
    </location>
</feature>
<reference evidence="3" key="1">
    <citation type="journal article" date="2019" name="Int. J. Syst. Evol. Microbiol.">
        <title>The Global Catalogue of Microorganisms (GCM) 10K type strain sequencing project: providing services to taxonomists for standard genome sequencing and annotation.</title>
        <authorList>
            <consortium name="The Broad Institute Genomics Platform"/>
            <consortium name="The Broad Institute Genome Sequencing Center for Infectious Disease"/>
            <person name="Wu L."/>
            <person name="Ma J."/>
        </authorList>
    </citation>
    <scope>NUCLEOTIDE SEQUENCE [LARGE SCALE GENOMIC DNA]</scope>
    <source>
        <strain evidence="3">CGMCC 1.15790</strain>
    </source>
</reference>
<feature type="region of interest" description="Disordered" evidence="1">
    <location>
        <begin position="92"/>
        <end position="115"/>
    </location>
</feature>
<evidence type="ECO:0000313" key="2">
    <source>
        <dbReference type="EMBL" id="MFC5628066.1"/>
    </source>
</evidence>
<dbReference type="Pfam" id="PF01312">
    <property type="entry name" value="Bac_export_2"/>
    <property type="match status" value="1"/>
</dbReference>
<sequence length="115" mass="13137">MNKKGKKRKSAVALGYEPENDLAPYVKAKGRGYIAEQIIEQAKEHDIPIQEDPSLVELLSQLEIHEAIPPDLYEVVAELFAFLYRVDQQMHEKTPQGHAKLKKGERRDGEKKAEK</sequence>
<proteinExistence type="predicted"/>
<protein>
    <submittedName>
        <fullName evidence="2">EscU/YscU/HrcU family type III secretion system export apparatus switch protein</fullName>
    </submittedName>
</protein>
<dbReference type="EMBL" id="JBHSPF010000018">
    <property type="protein sequence ID" value="MFC5628066.1"/>
    <property type="molecule type" value="Genomic_DNA"/>
</dbReference>
<evidence type="ECO:0000256" key="1">
    <source>
        <dbReference type="SAM" id="MobiDB-lite"/>
    </source>
</evidence>
<dbReference type="SUPFAM" id="SSF160544">
    <property type="entry name" value="EscU C-terminal domain-like"/>
    <property type="match status" value="1"/>
</dbReference>
<evidence type="ECO:0000313" key="3">
    <source>
        <dbReference type="Proteomes" id="UP001596143"/>
    </source>
</evidence>
<gene>
    <name evidence="2" type="ORF">ACFPTR_04055</name>
</gene>
<keyword evidence="3" id="KW-1185">Reference proteome</keyword>
<dbReference type="PANTHER" id="PTHR30531:SF12">
    <property type="entry name" value="FLAGELLAR BIOSYNTHETIC PROTEIN FLHB"/>
    <property type="match status" value="1"/>
</dbReference>
<comment type="caution">
    <text evidence="2">The sequence shown here is derived from an EMBL/GenBank/DDBJ whole genome shotgun (WGS) entry which is preliminary data.</text>
</comment>
<dbReference type="InterPro" id="IPR029025">
    <property type="entry name" value="T3SS_substrate_exporter_C"/>
</dbReference>
<dbReference type="Proteomes" id="UP001596143">
    <property type="component" value="Unassembled WGS sequence"/>
</dbReference>
<accession>A0ABW0U6V5</accession>
<organism evidence="2 3">
    <name type="scientific">Aliibacillus thermotolerans</name>
    <dbReference type="NCBI Taxonomy" id="1834418"/>
    <lineage>
        <taxon>Bacteria</taxon>
        <taxon>Bacillati</taxon>
        <taxon>Bacillota</taxon>
        <taxon>Bacilli</taxon>
        <taxon>Bacillales</taxon>
        <taxon>Bacillaceae</taxon>
        <taxon>Aliibacillus</taxon>
    </lineage>
</organism>